<evidence type="ECO:0000256" key="2">
    <source>
        <dbReference type="ARBA" id="ARBA00022692"/>
    </source>
</evidence>
<feature type="transmembrane region" description="Helical" evidence="5">
    <location>
        <begin position="20"/>
        <end position="38"/>
    </location>
</feature>
<feature type="transmembrane region" description="Helical" evidence="5">
    <location>
        <begin position="170"/>
        <end position="197"/>
    </location>
</feature>
<evidence type="ECO:0000256" key="4">
    <source>
        <dbReference type="ARBA" id="ARBA00023136"/>
    </source>
</evidence>
<evidence type="ECO:0000259" key="6">
    <source>
        <dbReference type="Pfam" id="PF12698"/>
    </source>
</evidence>
<gene>
    <name evidence="7" type="ORF">AR1Y2_2741</name>
</gene>
<dbReference type="GO" id="GO:0140359">
    <property type="term" value="F:ABC-type transporter activity"/>
    <property type="evidence" value="ECO:0007669"/>
    <property type="project" value="InterPro"/>
</dbReference>
<name>A0A4P8IH87_9FIRM</name>
<dbReference type="Proteomes" id="UP000298653">
    <property type="component" value="Chromosome"/>
</dbReference>
<dbReference type="EMBL" id="CP040058">
    <property type="protein sequence ID" value="QCP36195.1"/>
    <property type="molecule type" value="Genomic_DNA"/>
</dbReference>
<feature type="transmembrane region" description="Helical" evidence="5">
    <location>
        <begin position="209"/>
        <end position="231"/>
    </location>
</feature>
<sequence length="321" mass="35503">MIPVFMNNLKRILEKKKNVMIYMTLTIISILAAVYLAGMPETAGNIALVSKSSISLPKSQNIKVTKLKKVPPKADLVSQRFDAVVEISAQGEIKVHTLRDKQFESKISDAVGHGGNMQETQIKTKKKGSTVMGFMMMFLLMQSLYYNSLFGEDKEKHLISRVLVSDVSHIRYLAGHLLFSILFTFLPAFLTVSILWLAGFQMGFTLLQYAWMIGLLSAFASAASLLFYTVFQEETASMAGSAVFVLTSVLAGGFYSFSGTGRLFNLVTVLLPQKAFLSFLHGVEQGRITTVNEAQIFYVAAVTVAFLLISAGLSRRKVYRS</sequence>
<evidence type="ECO:0000313" key="8">
    <source>
        <dbReference type="Proteomes" id="UP000298653"/>
    </source>
</evidence>
<keyword evidence="2 5" id="KW-0812">Transmembrane</keyword>
<evidence type="ECO:0000313" key="7">
    <source>
        <dbReference type="EMBL" id="QCP36195.1"/>
    </source>
</evidence>
<comment type="subcellular location">
    <subcellularLocation>
        <location evidence="1">Membrane</location>
        <topology evidence="1">Multi-pass membrane protein</topology>
    </subcellularLocation>
</comment>
<dbReference type="Pfam" id="PF12698">
    <property type="entry name" value="ABC2_membrane_3"/>
    <property type="match status" value="1"/>
</dbReference>
<dbReference type="RefSeq" id="WP_175403663.1">
    <property type="nucleotide sequence ID" value="NZ_CP040058.1"/>
</dbReference>
<feature type="transmembrane region" description="Helical" evidence="5">
    <location>
        <begin position="295"/>
        <end position="313"/>
    </location>
</feature>
<organism evidence="7 8">
    <name type="scientific">Anaerostipes rhamnosivorans</name>
    <dbReference type="NCBI Taxonomy" id="1229621"/>
    <lineage>
        <taxon>Bacteria</taxon>
        <taxon>Bacillati</taxon>
        <taxon>Bacillota</taxon>
        <taxon>Clostridia</taxon>
        <taxon>Lachnospirales</taxon>
        <taxon>Lachnospiraceae</taxon>
        <taxon>Anaerostipes</taxon>
    </lineage>
</organism>
<reference evidence="7 8" key="1">
    <citation type="submission" date="2019-05" db="EMBL/GenBank/DDBJ databases">
        <title>Complete genome sequencing of Anaerostipes rhamnosivorans.</title>
        <authorList>
            <person name="Bui T.P.N."/>
            <person name="de Vos W.M."/>
        </authorList>
    </citation>
    <scope>NUCLEOTIDE SEQUENCE [LARGE SCALE GENOMIC DNA]</scope>
    <source>
        <strain evidence="7 8">1y2</strain>
    </source>
</reference>
<feature type="transmembrane region" description="Helical" evidence="5">
    <location>
        <begin position="237"/>
        <end position="256"/>
    </location>
</feature>
<proteinExistence type="predicted"/>
<feature type="domain" description="ABC-2 type transporter transmembrane" evidence="6">
    <location>
        <begin position="123"/>
        <end position="310"/>
    </location>
</feature>
<dbReference type="GO" id="GO:0016020">
    <property type="term" value="C:membrane"/>
    <property type="evidence" value="ECO:0007669"/>
    <property type="project" value="UniProtKB-SubCell"/>
</dbReference>
<evidence type="ECO:0000256" key="3">
    <source>
        <dbReference type="ARBA" id="ARBA00022989"/>
    </source>
</evidence>
<evidence type="ECO:0000256" key="5">
    <source>
        <dbReference type="SAM" id="Phobius"/>
    </source>
</evidence>
<dbReference type="AlphaFoldDB" id="A0A4P8IH87"/>
<keyword evidence="4 5" id="KW-0472">Membrane</keyword>
<dbReference type="KEGG" id="arf:AR1Y2_2741"/>
<evidence type="ECO:0000256" key="1">
    <source>
        <dbReference type="ARBA" id="ARBA00004141"/>
    </source>
</evidence>
<keyword evidence="8" id="KW-1185">Reference proteome</keyword>
<dbReference type="InterPro" id="IPR013525">
    <property type="entry name" value="ABC2_TM"/>
</dbReference>
<accession>A0A4P8IH87</accession>
<protein>
    <submittedName>
        <fullName evidence="7">ABC-type MDR transport system, permease component</fullName>
    </submittedName>
</protein>
<feature type="transmembrane region" description="Helical" evidence="5">
    <location>
        <begin position="131"/>
        <end position="150"/>
    </location>
</feature>
<keyword evidence="3 5" id="KW-1133">Transmembrane helix</keyword>